<evidence type="ECO:0000259" key="20">
    <source>
        <dbReference type="PROSITE" id="PS51829"/>
    </source>
</evidence>
<comment type="caution">
    <text evidence="21">The sequence shown here is derived from an EMBL/GenBank/DDBJ whole genome shotgun (WGS) entry which is preliminary data.</text>
</comment>
<dbReference type="Pfam" id="PF14843">
    <property type="entry name" value="GF_recep_IV"/>
    <property type="match status" value="1"/>
</dbReference>
<dbReference type="GO" id="GO:0005802">
    <property type="term" value="C:trans-Golgi network"/>
    <property type="evidence" value="ECO:0007669"/>
    <property type="project" value="TreeGrafter"/>
</dbReference>
<evidence type="ECO:0000256" key="19">
    <source>
        <dbReference type="SAM" id="SignalP"/>
    </source>
</evidence>
<dbReference type="InterPro" id="IPR023828">
    <property type="entry name" value="Peptidase_S8_Ser-AS"/>
</dbReference>
<evidence type="ECO:0000256" key="17">
    <source>
        <dbReference type="RuleBase" id="RU003355"/>
    </source>
</evidence>
<comment type="similarity">
    <text evidence="16 17">Belongs to the peptidase S8 family.</text>
</comment>
<evidence type="ECO:0000256" key="4">
    <source>
        <dbReference type="ARBA" id="ARBA00022525"/>
    </source>
</evidence>
<dbReference type="InterPro" id="IPR036852">
    <property type="entry name" value="Peptidase_S8/S53_dom_sf"/>
</dbReference>
<dbReference type="SMART" id="SM00261">
    <property type="entry name" value="FU"/>
    <property type="match status" value="23"/>
</dbReference>
<dbReference type="Gene3D" id="2.60.120.260">
    <property type="entry name" value="Galactose-binding domain-like"/>
    <property type="match status" value="1"/>
</dbReference>
<dbReference type="SUPFAM" id="SSF52743">
    <property type="entry name" value="Subtilisin-like"/>
    <property type="match status" value="1"/>
</dbReference>
<evidence type="ECO:0000256" key="3">
    <source>
        <dbReference type="ARBA" id="ARBA00004613"/>
    </source>
</evidence>
<comment type="subcellular location">
    <subcellularLocation>
        <location evidence="2">Membrane</location>
    </subcellularLocation>
    <subcellularLocation>
        <location evidence="3">Secreted</location>
    </subcellularLocation>
</comment>
<sequence>MKFYAISVVILLIAKSLALGGDKIYTNEYAVYIPGGEEEATRLAEKHFFKNKGQIGELENYFLFEHKRLSKRSTRPSVDEHASLAKEIGVEFIEQQHLKKRVKRDLDVVTFADPLWSYQWYLNSNGDTTMNVERAWELGFTGKGVVVSILDDGVERTHPDLINNYDPNASFDVNDGDRDPTPRYDRINTNQHGTRCAGEVAMEAGNNVCGVGIAFNASIGGIRMLDGAITDAVEGTSLTVRRKYIDIYSASWGPEDNGATVDGPGTIAKAAFRSGIKRGRNGLGSIFVWASGNGGSVKDSCSCDGYANSIYTISVSSVNELGNVPWYLEECSSTLATTYSSGGRRDRKITTSDLRGSCSSQFTGTSASAPMAAGICALALEANPELTWRDMQYIIAMTAKQDNLDGQWVTNGAGYHVSHRFGFGLMDAEAMVLLAMDWETLPEQSVCTINGRPEKKTFTGHSTLSLDVQSDGCYDTSNYVRYLEHVQLNVTMNCKSRGDVSLVLVSPSGTRSTLLPFRVHDRKRGSFTEWIFMSTHFWGERSDGTWTLELESRSPSYYRGVLKSWQLILRGTVSLPDDIPTSDRSLSDHQIARRDADDYSSYWGSVSSIGSFDDCDDECYDGCYGEGPENCYRCKHFISRVNGACVHDCEVGYFQPSQTNRRCRKCHSSCKTCNGHDATNCVTCVDSKVLTSDSMCQDQCEDGFYPAWSSKDVNSKICMECPTLCKTCSAANDCSACVDGAFLFGGICKVTCQPGEYLDDLLNACVACHTSCTSCFGPADNHCIACPEDHHFKEGRCLPGSKCDEGYFSITDDGLTTCLPCHSSCKSCTGWEAWQCTSCYEGTWLSFNRCSRYCPSGTYQKDDECKPCTSNCVLCLEDMNDESICIECDINYYLHNDQCVAECPPGYFKDYDECAKCHKNCKVCTGSGVSDCLECNDHEDGVEPFFLMDSTCVPFCPSNGYYAIESEKLCGECHATCKSCNGPESTDCLTCNGGSPSADGSCSLSVPCKNEGCVDCLTEGDYVICTHCVSGYYLYMDNCTNDCPNGYFSDSDTGYCLPCIPPCSECSSESSCTQCIPDYYLNQENGHCEASCPTGSYHREDGTCDTCSPMCLHCSGPNDCHECDPETFYKGGGCVSDCGDGYTAVAQDCWSCHPSCGNCIGPNEYDCTTCFDPTVTLDNGFCRGRCELGKYWDEDRDSCVYCDSHCLTCSGPARANCLSCDYYYFLTKGQTCEISCPEGSYEDFELNVCKNCHQSCKSCVDGSEEDCLDCAEGYYLLLTQKQICVQRCPEGFYESEDEGFNDCRTCSHNCRDCANSYLQCISCNDGMYLYEDRCIDECPDGFTQQGGRCVPDGCPNHCSKCDEWGDCTECADGYETFFGECVSSTDEDCAPNQYQYYDSNQDLQCGDCAQNCAKCFGPDVTDCYECADGYLLTASGECHGVCPPSTWLSSDTSMCLSCHPSCLRCNGESPHDCTECQAGLVLANQQCIKGCPPGQYLSAGGCIMCHESCAFCSGPSSKNCTECSDGKYLTSTKECNATCPNGTFHWHPTGSRDGFECHPCHVSCNTCFNSSADSCSSCRSGLVRQNHTCVEVCDDGFYAHKGICQPCGGDCYTCTDLTTCTSCKHKKKLFGTVCMKECPPHYYADNLGYEVCLDCHHDCENCSGGTPFECTDCYSGYELDDGICFSRCTPGYYYNKSGGSEPCKTCDEGCQTCYGKGPSKCITCHAHQTLQRINVTHANCTRCCKDDEPAEVGTCCRCNEDGKCPGFLIPQHRRHKNTDSSFHFGTVVFLCMVIVICVLVLFGVLQARSNKQLCWKNQYSRLPTYYDTGSQFVKISSGPEEGELEDDGKDYFSDEDVYGEVTDDEEDIY</sequence>
<dbReference type="SMART" id="SM00181">
    <property type="entry name" value="EGF"/>
    <property type="match status" value="13"/>
</dbReference>
<dbReference type="InterPro" id="IPR000209">
    <property type="entry name" value="Peptidase_S8/S53_dom"/>
</dbReference>
<dbReference type="FunFam" id="3.30.70.850:FF:000001">
    <property type="entry name" value="Proprotein convertase subtilisin/kexin type 5"/>
    <property type="match status" value="1"/>
</dbReference>
<keyword evidence="18" id="KW-1133">Transmembrane helix</keyword>
<evidence type="ECO:0000256" key="16">
    <source>
        <dbReference type="PROSITE-ProRule" id="PRU01240"/>
    </source>
</evidence>
<dbReference type="FunFam" id="3.40.50.200:FF:000001">
    <property type="entry name" value="Furin 2, isoform B"/>
    <property type="match status" value="1"/>
</dbReference>
<feature type="signal peptide" evidence="19">
    <location>
        <begin position="1"/>
        <end position="18"/>
    </location>
</feature>
<dbReference type="PROSITE" id="PS51892">
    <property type="entry name" value="SUBTILASE"/>
    <property type="match status" value="1"/>
</dbReference>
<dbReference type="EMBL" id="JAIZAY010000014">
    <property type="protein sequence ID" value="KAJ8029689.1"/>
    <property type="molecule type" value="Genomic_DNA"/>
</dbReference>
<feature type="chain" id="PRO_5040279194" evidence="19">
    <location>
        <begin position="19"/>
        <end position="1869"/>
    </location>
</feature>
<evidence type="ECO:0000256" key="2">
    <source>
        <dbReference type="ARBA" id="ARBA00004370"/>
    </source>
</evidence>
<dbReference type="InterPro" id="IPR022398">
    <property type="entry name" value="Peptidase_S8_His-AS"/>
</dbReference>
<keyword evidence="22" id="KW-1185">Reference proteome</keyword>
<evidence type="ECO:0000256" key="14">
    <source>
        <dbReference type="ARBA" id="ARBA00023180"/>
    </source>
</evidence>
<feature type="domain" description="P/Homo B" evidence="20">
    <location>
        <begin position="440"/>
        <end position="575"/>
    </location>
</feature>
<dbReference type="InterPro" id="IPR015500">
    <property type="entry name" value="Peptidase_S8_subtilisin-rel"/>
</dbReference>
<dbReference type="GO" id="GO:0016486">
    <property type="term" value="P:peptide hormone processing"/>
    <property type="evidence" value="ECO:0007669"/>
    <property type="project" value="TreeGrafter"/>
</dbReference>
<dbReference type="InterPro" id="IPR032778">
    <property type="entry name" value="GF_recep_IV"/>
</dbReference>
<feature type="active site" description="Charge relay system" evidence="15 16">
    <location>
        <position position="192"/>
    </location>
</feature>
<keyword evidence="7 19" id="KW-0732">Signal</keyword>
<dbReference type="InterPro" id="IPR023827">
    <property type="entry name" value="Peptidase_S8_Asp-AS"/>
</dbReference>
<dbReference type="Proteomes" id="UP001152320">
    <property type="component" value="Chromosome 14"/>
</dbReference>
<keyword evidence="14" id="KW-0325">Glycoprotein</keyword>
<keyword evidence="18" id="KW-0812">Transmembrane</keyword>
<dbReference type="PANTHER" id="PTHR42884:SF3">
    <property type="entry name" value="FURIN-LIKE PROTEASE 1, ISOFORMS 1_1-X_2"/>
    <property type="match status" value="1"/>
</dbReference>
<protein>
    <submittedName>
        <fullName evidence="21">Proprotein convertase subtilisin/kexin type 5</fullName>
    </submittedName>
</protein>
<proteinExistence type="inferred from homology"/>
<evidence type="ECO:0000313" key="22">
    <source>
        <dbReference type="Proteomes" id="UP001152320"/>
    </source>
</evidence>
<dbReference type="InterPro" id="IPR038466">
    <property type="entry name" value="S8_pro-domain_sf"/>
</dbReference>
<feature type="active site" description="Charge relay system" evidence="15 16">
    <location>
        <position position="366"/>
    </location>
</feature>
<evidence type="ECO:0000256" key="8">
    <source>
        <dbReference type="ARBA" id="ARBA00022737"/>
    </source>
</evidence>
<evidence type="ECO:0000256" key="1">
    <source>
        <dbReference type="ARBA" id="ARBA00001913"/>
    </source>
</evidence>
<evidence type="ECO:0000256" key="13">
    <source>
        <dbReference type="ARBA" id="ARBA00023157"/>
    </source>
</evidence>
<dbReference type="SUPFAM" id="SSF54897">
    <property type="entry name" value="Protease propeptides/inhibitors"/>
    <property type="match status" value="1"/>
</dbReference>
<gene>
    <name evidence="21" type="ORF">HOLleu_29145</name>
</gene>
<keyword evidence="12" id="KW-0865">Zymogen</keyword>
<dbReference type="GO" id="GO:0008038">
    <property type="term" value="P:neuron recognition"/>
    <property type="evidence" value="ECO:0007669"/>
    <property type="project" value="UniProtKB-ARBA"/>
</dbReference>
<dbReference type="GO" id="GO:0008104">
    <property type="term" value="P:intracellular protein localization"/>
    <property type="evidence" value="ECO:0007669"/>
    <property type="project" value="UniProtKB-ARBA"/>
</dbReference>
<dbReference type="PROSITE" id="PS00136">
    <property type="entry name" value="SUBTILASE_ASP"/>
    <property type="match status" value="1"/>
</dbReference>
<evidence type="ECO:0000256" key="12">
    <source>
        <dbReference type="ARBA" id="ARBA00023145"/>
    </source>
</evidence>
<dbReference type="SMART" id="SM01411">
    <property type="entry name" value="Ephrin_rec_like"/>
    <property type="match status" value="9"/>
</dbReference>
<evidence type="ECO:0000256" key="15">
    <source>
        <dbReference type="PIRSR" id="PIRSR615500-1"/>
    </source>
</evidence>
<dbReference type="Pfam" id="PF01483">
    <property type="entry name" value="P_proprotein"/>
    <property type="match status" value="1"/>
</dbReference>
<dbReference type="CDD" id="cd04059">
    <property type="entry name" value="Peptidases_S8_Protein_convertases_Kexins_Furin-like"/>
    <property type="match status" value="1"/>
</dbReference>
<evidence type="ECO:0000256" key="10">
    <source>
        <dbReference type="ARBA" id="ARBA00022825"/>
    </source>
</evidence>
<dbReference type="InterPro" id="IPR006212">
    <property type="entry name" value="Furin_repeat"/>
</dbReference>
<evidence type="ECO:0000256" key="5">
    <source>
        <dbReference type="ARBA" id="ARBA00022670"/>
    </source>
</evidence>
<dbReference type="PROSITE" id="PS00138">
    <property type="entry name" value="SUBTILASE_SER"/>
    <property type="match status" value="1"/>
</dbReference>
<dbReference type="FunFam" id="2.60.120.260:FF:000006">
    <property type="entry name" value="Proprotein convertase subtilisin/kexin type 5"/>
    <property type="match status" value="1"/>
</dbReference>
<organism evidence="21 22">
    <name type="scientific">Holothuria leucospilota</name>
    <name type="common">Black long sea cucumber</name>
    <name type="synonym">Mertensiothuria leucospilota</name>
    <dbReference type="NCBI Taxonomy" id="206669"/>
    <lineage>
        <taxon>Eukaryota</taxon>
        <taxon>Metazoa</taxon>
        <taxon>Echinodermata</taxon>
        <taxon>Eleutherozoa</taxon>
        <taxon>Echinozoa</taxon>
        <taxon>Holothuroidea</taxon>
        <taxon>Aspidochirotacea</taxon>
        <taxon>Aspidochirotida</taxon>
        <taxon>Holothuriidae</taxon>
        <taxon>Holothuria</taxon>
    </lineage>
</organism>
<dbReference type="Gene3D" id="3.30.70.850">
    <property type="entry name" value="Peptidase S8, pro-domain"/>
    <property type="match status" value="1"/>
</dbReference>
<dbReference type="Gene3D" id="3.40.50.200">
    <property type="entry name" value="Peptidase S8/S53 domain"/>
    <property type="match status" value="1"/>
</dbReference>
<dbReference type="Pfam" id="PF00082">
    <property type="entry name" value="Peptidase_S8"/>
    <property type="match status" value="1"/>
</dbReference>
<dbReference type="PRINTS" id="PR00723">
    <property type="entry name" value="SUBTILISIN"/>
</dbReference>
<dbReference type="CDD" id="cd00064">
    <property type="entry name" value="FU"/>
    <property type="match status" value="13"/>
</dbReference>
<keyword evidence="13" id="KW-1015">Disulfide bond</keyword>
<evidence type="ECO:0000313" key="21">
    <source>
        <dbReference type="EMBL" id="KAJ8029689.1"/>
    </source>
</evidence>
<dbReference type="InterPro" id="IPR009030">
    <property type="entry name" value="Growth_fac_rcpt_cys_sf"/>
</dbReference>
<dbReference type="InterPro" id="IPR032815">
    <property type="entry name" value="S8_pro-domain"/>
</dbReference>
<dbReference type="GO" id="GO:0005576">
    <property type="term" value="C:extracellular region"/>
    <property type="evidence" value="ECO:0007669"/>
    <property type="project" value="UniProtKB-SubCell"/>
</dbReference>
<reference evidence="21" key="1">
    <citation type="submission" date="2021-10" db="EMBL/GenBank/DDBJ databases">
        <title>Tropical sea cucumber genome reveals ecological adaptation and Cuvierian tubules defense mechanism.</title>
        <authorList>
            <person name="Chen T."/>
        </authorList>
    </citation>
    <scope>NUCLEOTIDE SEQUENCE</scope>
    <source>
        <strain evidence="21">Nanhai2018</strain>
        <tissue evidence="21">Muscle</tissue>
    </source>
</reference>
<feature type="active site" description="Charge relay system" evidence="15 16">
    <location>
        <position position="151"/>
    </location>
</feature>
<keyword evidence="5 16" id="KW-0645">Protease</keyword>
<dbReference type="SUPFAM" id="SSF57184">
    <property type="entry name" value="Growth factor receptor domain"/>
    <property type="match status" value="9"/>
</dbReference>
<evidence type="ECO:0000256" key="9">
    <source>
        <dbReference type="ARBA" id="ARBA00022801"/>
    </source>
</evidence>
<dbReference type="OrthoDB" id="300641at2759"/>
<accession>A0A9Q1BNH8</accession>
<dbReference type="InterPro" id="IPR002884">
    <property type="entry name" value="P_dom"/>
</dbReference>
<dbReference type="InterPro" id="IPR000742">
    <property type="entry name" value="EGF"/>
</dbReference>
<dbReference type="PROSITE" id="PS51829">
    <property type="entry name" value="P_HOMO_B"/>
    <property type="match status" value="1"/>
</dbReference>
<evidence type="ECO:0000256" key="6">
    <source>
        <dbReference type="ARBA" id="ARBA00022685"/>
    </source>
</evidence>
<dbReference type="Pfam" id="PF15913">
    <property type="entry name" value="Furin-like_2"/>
    <property type="match status" value="1"/>
</dbReference>
<keyword evidence="11 18" id="KW-0472">Membrane</keyword>
<dbReference type="SUPFAM" id="SSF49785">
    <property type="entry name" value="Galactose-binding domain-like"/>
    <property type="match status" value="1"/>
</dbReference>
<evidence type="ECO:0000256" key="18">
    <source>
        <dbReference type="SAM" id="Phobius"/>
    </source>
</evidence>
<dbReference type="InterPro" id="IPR043601">
    <property type="entry name" value="Rspo_Fu-CRD_dom"/>
</dbReference>
<dbReference type="GO" id="GO:0004252">
    <property type="term" value="F:serine-type endopeptidase activity"/>
    <property type="evidence" value="ECO:0007669"/>
    <property type="project" value="UniProtKB-UniRule"/>
</dbReference>
<dbReference type="Pfam" id="PF16470">
    <property type="entry name" value="S8_pro-domain"/>
    <property type="match status" value="1"/>
</dbReference>
<comment type="cofactor">
    <cofactor evidence="1">
        <name>Ca(2+)</name>
        <dbReference type="ChEBI" id="CHEBI:29108"/>
    </cofactor>
</comment>
<feature type="transmembrane region" description="Helical" evidence="18">
    <location>
        <begin position="1782"/>
        <end position="1805"/>
    </location>
</feature>
<name>A0A9Q1BNH8_HOLLE</name>
<keyword evidence="9 16" id="KW-0378">Hydrolase</keyword>
<keyword evidence="10 16" id="KW-0720">Serine protease</keyword>
<evidence type="ECO:0000256" key="11">
    <source>
        <dbReference type="ARBA" id="ARBA00023136"/>
    </source>
</evidence>
<keyword evidence="4" id="KW-0964">Secreted</keyword>
<dbReference type="PROSITE" id="PS00137">
    <property type="entry name" value="SUBTILASE_HIS"/>
    <property type="match status" value="1"/>
</dbReference>
<dbReference type="InterPro" id="IPR034182">
    <property type="entry name" value="Kexin/furin"/>
</dbReference>
<dbReference type="PANTHER" id="PTHR42884">
    <property type="entry name" value="PROPROTEIN CONVERTASE SUBTILISIN/KEXIN-RELATED"/>
    <property type="match status" value="1"/>
</dbReference>
<dbReference type="InterPro" id="IPR008979">
    <property type="entry name" value="Galactose-bd-like_sf"/>
</dbReference>
<dbReference type="Gene3D" id="2.10.220.10">
    <property type="entry name" value="Hormone Receptor, Insulin-like Growth Factor Receptor 1, Chain A, domain 2"/>
    <property type="match status" value="15"/>
</dbReference>
<evidence type="ECO:0000256" key="7">
    <source>
        <dbReference type="ARBA" id="ARBA00022729"/>
    </source>
</evidence>
<dbReference type="GO" id="GO:0000139">
    <property type="term" value="C:Golgi membrane"/>
    <property type="evidence" value="ECO:0007669"/>
    <property type="project" value="TreeGrafter"/>
</dbReference>
<keyword evidence="8" id="KW-0677">Repeat</keyword>
<keyword evidence="6" id="KW-0165">Cleavage on pair of basic residues</keyword>